<feature type="transmembrane region" description="Helical" evidence="1">
    <location>
        <begin position="12"/>
        <end position="35"/>
    </location>
</feature>
<keyword evidence="1" id="KW-1133">Transmembrane helix</keyword>
<feature type="transmembrane region" description="Helical" evidence="1">
    <location>
        <begin position="76"/>
        <end position="96"/>
    </location>
</feature>
<dbReference type="PANTHER" id="PTHR42208">
    <property type="entry name" value="HEAVY METAL TRANSPORTER-RELATED"/>
    <property type="match status" value="1"/>
</dbReference>
<dbReference type="PANTHER" id="PTHR42208:SF1">
    <property type="entry name" value="HEAVY METAL TRANSPORTER"/>
    <property type="match status" value="1"/>
</dbReference>
<dbReference type="RefSeq" id="WP_036676232.1">
    <property type="nucleotide sequence ID" value="NZ_FYEP01000016.1"/>
</dbReference>
<dbReference type="InterPro" id="IPR039447">
    <property type="entry name" value="UreH-like_TM_dom"/>
</dbReference>
<evidence type="ECO:0000313" key="3">
    <source>
        <dbReference type="EMBL" id="KEQ27455.1"/>
    </source>
</evidence>
<dbReference type="eggNOG" id="COG2836">
    <property type="taxonomic scope" value="Bacteria"/>
</dbReference>
<sequence>MAIGVHDLTLAWLAGLLGAPHCIGMCGATVSGFALQAKASPLRSVLAYNAGRVVTYAALGAFMGAIGSFVDGAGKLANVQGTASLLGGCLILLWALRRTALPLHRLDPHRLPLVRRLTARYRTAEEAGAAVVSGLLLGFLPCGLTYAMEMNAAASASPLHGLLLMLLFGLGTVPALVSVGLFAGKLNKRLRSKAAMAGQFVAVWIGVLSVLRGLAAAGWIPSVHPWLW</sequence>
<dbReference type="Proteomes" id="UP000028123">
    <property type="component" value="Unassembled WGS sequence"/>
</dbReference>
<dbReference type="AlphaFoldDB" id="A0A081P9T2"/>
<feature type="transmembrane region" description="Helical" evidence="1">
    <location>
        <begin position="195"/>
        <end position="220"/>
    </location>
</feature>
<dbReference type="EMBL" id="JNVM01000003">
    <property type="protein sequence ID" value="KEQ27455.1"/>
    <property type="molecule type" value="Genomic_DNA"/>
</dbReference>
<keyword evidence="1" id="KW-0812">Transmembrane</keyword>
<feature type="transmembrane region" description="Helical" evidence="1">
    <location>
        <begin position="127"/>
        <end position="147"/>
    </location>
</feature>
<evidence type="ECO:0000259" key="2">
    <source>
        <dbReference type="Pfam" id="PF13386"/>
    </source>
</evidence>
<proteinExistence type="predicted"/>
<dbReference type="OrthoDB" id="9800141at2"/>
<protein>
    <submittedName>
        <fullName evidence="3">Membrane protein</fullName>
    </submittedName>
</protein>
<comment type="caution">
    <text evidence="3">The sequence shown here is derived from an EMBL/GenBank/DDBJ whole genome shotgun (WGS) entry which is preliminary data.</text>
</comment>
<keyword evidence="4" id="KW-1185">Reference proteome</keyword>
<name>A0A081P9T2_9BACL</name>
<feature type="domain" description="Urease accessory protein UreH-like transmembrane" evidence="2">
    <location>
        <begin position="11"/>
        <end position="208"/>
    </location>
</feature>
<evidence type="ECO:0000313" key="4">
    <source>
        <dbReference type="Proteomes" id="UP000028123"/>
    </source>
</evidence>
<keyword evidence="1" id="KW-0472">Membrane</keyword>
<evidence type="ECO:0000256" key="1">
    <source>
        <dbReference type="SAM" id="Phobius"/>
    </source>
</evidence>
<gene>
    <name evidence="3" type="ORF">ET33_19625</name>
</gene>
<dbReference type="Pfam" id="PF13386">
    <property type="entry name" value="DsbD_2"/>
    <property type="match status" value="1"/>
</dbReference>
<reference evidence="3 4" key="1">
    <citation type="submission" date="2014-06" db="EMBL/GenBank/DDBJ databases">
        <title>Draft genome sequence of Paenibacillus sp. MSt1.</title>
        <authorList>
            <person name="Aw Y.K."/>
            <person name="Ong K.S."/>
            <person name="Gan H.M."/>
            <person name="Lee S.M."/>
        </authorList>
    </citation>
    <scope>NUCLEOTIDE SEQUENCE [LARGE SCALE GENOMIC DNA]</scope>
    <source>
        <strain evidence="3 4">MSt1</strain>
    </source>
</reference>
<feature type="transmembrane region" description="Helical" evidence="1">
    <location>
        <begin position="47"/>
        <end position="70"/>
    </location>
</feature>
<accession>A0A081P9T2</accession>
<feature type="transmembrane region" description="Helical" evidence="1">
    <location>
        <begin position="159"/>
        <end position="183"/>
    </location>
</feature>
<organism evidence="3 4">
    <name type="scientific">Paenibacillus tyrfis</name>
    <dbReference type="NCBI Taxonomy" id="1501230"/>
    <lineage>
        <taxon>Bacteria</taxon>
        <taxon>Bacillati</taxon>
        <taxon>Bacillota</taxon>
        <taxon>Bacilli</taxon>
        <taxon>Bacillales</taxon>
        <taxon>Paenibacillaceae</taxon>
        <taxon>Paenibacillus</taxon>
    </lineage>
</organism>